<evidence type="ECO:0000256" key="7">
    <source>
        <dbReference type="ARBA" id="ARBA00023136"/>
    </source>
</evidence>
<evidence type="ECO:0000256" key="3">
    <source>
        <dbReference type="ARBA" id="ARBA00022448"/>
    </source>
</evidence>
<keyword evidence="7 8" id="KW-0472">Membrane</keyword>
<reference evidence="10" key="1">
    <citation type="submission" date="2017-04" db="EMBL/GenBank/DDBJ databases">
        <authorList>
            <person name="Varghese N."/>
            <person name="Submissions S."/>
        </authorList>
    </citation>
    <scope>NUCLEOTIDE SEQUENCE [LARGE SCALE GENOMIC DNA]</scope>
    <source>
        <strain evidence="10">B4P</strain>
    </source>
</reference>
<feature type="transmembrane region" description="Helical" evidence="8">
    <location>
        <begin position="169"/>
        <end position="189"/>
    </location>
</feature>
<feature type="transmembrane region" description="Helical" evidence="8">
    <location>
        <begin position="23"/>
        <end position="42"/>
    </location>
</feature>
<evidence type="ECO:0000256" key="5">
    <source>
        <dbReference type="ARBA" id="ARBA00022692"/>
    </source>
</evidence>
<evidence type="ECO:0000256" key="8">
    <source>
        <dbReference type="SAM" id="Phobius"/>
    </source>
</evidence>
<name>A0A1X7GWC2_9HYPH</name>
<evidence type="ECO:0000256" key="6">
    <source>
        <dbReference type="ARBA" id="ARBA00022989"/>
    </source>
</evidence>
<comment type="subcellular location">
    <subcellularLocation>
        <location evidence="1">Cell membrane</location>
        <topology evidence="1">Multi-pass membrane protein</topology>
    </subcellularLocation>
</comment>
<protein>
    <submittedName>
        <fullName evidence="9">4-azaleucine resistance probable transporter AzlC</fullName>
    </submittedName>
</protein>
<dbReference type="OrthoDB" id="9803444at2"/>
<dbReference type="Proteomes" id="UP000192903">
    <property type="component" value="Unassembled WGS sequence"/>
</dbReference>
<dbReference type="GO" id="GO:1903785">
    <property type="term" value="P:L-valine transmembrane transport"/>
    <property type="evidence" value="ECO:0007669"/>
    <property type="project" value="TreeGrafter"/>
</dbReference>
<gene>
    <name evidence="9" type="ORF">SAMN02982989_4475</name>
</gene>
<sequence length="242" mass="25003">MKSKVFDVNENARLLDFLGGMRAIAPLIAAVIPIGLVFGAVAATKGLTPAEAGLMSALVFAGGSQFVAMDIWTHPASWTGVGFAALLVNIRHVLMSASLGTRMQAFGPGSRYLSMLFLADEIWAMAEFRAKAARLTPAWFAGLVAPFYLAWIVSGVAGAALGAFLGDPVVLGLDFAFPAVFIVLVMGFWKGPETGAVLFASGAAAVLTQHFVPGVWYIAAGALAGLLAAVAAGSRRSVEAAS</sequence>
<keyword evidence="5 8" id="KW-0812">Transmembrane</keyword>
<keyword evidence="3" id="KW-0813">Transport</keyword>
<comment type="similarity">
    <text evidence="2">Belongs to the AzlC family.</text>
</comment>
<feature type="transmembrane region" description="Helical" evidence="8">
    <location>
        <begin position="138"/>
        <end position="162"/>
    </location>
</feature>
<dbReference type="GO" id="GO:0005886">
    <property type="term" value="C:plasma membrane"/>
    <property type="evidence" value="ECO:0007669"/>
    <property type="project" value="UniProtKB-SubCell"/>
</dbReference>
<dbReference type="Pfam" id="PF03591">
    <property type="entry name" value="AzlC"/>
    <property type="match status" value="1"/>
</dbReference>
<evidence type="ECO:0000313" key="9">
    <source>
        <dbReference type="EMBL" id="SMF75220.1"/>
    </source>
</evidence>
<dbReference type="EMBL" id="FXAF01000011">
    <property type="protein sequence ID" value="SMF75220.1"/>
    <property type="molecule type" value="Genomic_DNA"/>
</dbReference>
<dbReference type="InterPro" id="IPR011606">
    <property type="entry name" value="Brnchd-chn_aa_trnsp_permease"/>
</dbReference>
<evidence type="ECO:0000256" key="1">
    <source>
        <dbReference type="ARBA" id="ARBA00004651"/>
    </source>
</evidence>
<dbReference type="STRING" id="464029.SAMN02982989_4475"/>
<proteinExistence type="inferred from homology"/>
<dbReference type="AlphaFoldDB" id="A0A1X7GWC2"/>
<feature type="transmembrane region" description="Helical" evidence="8">
    <location>
        <begin position="214"/>
        <end position="233"/>
    </location>
</feature>
<evidence type="ECO:0000313" key="10">
    <source>
        <dbReference type="Proteomes" id="UP000192903"/>
    </source>
</evidence>
<evidence type="ECO:0000256" key="4">
    <source>
        <dbReference type="ARBA" id="ARBA00022475"/>
    </source>
</evidence>
<accession>A0A1X7GWC2</accession>
<dbReference type="PANTHER" id="PTHR34979:SF1">
    <property type="entry name" value="INNER MEMBRANE PROTEIN YGAZ"/>
    <property type="match status" value="1"/>
</dbReference>
<organism evidence="9 10">
    <name type="scientific">Xaviernesmea oryzae</name>
    <dbReference type="NCBI Taxonomy" id="464029"/>
    <lineage>
        <taxon>Bacteria</taxon>
        <taxon>Pseudomonadati</taxon>
        <taxon>Pseudomonadota</taxon>
        <taxon>Alphaproteobacteria</taxon>
        <taxon>Hyphomicrobiales</taxon>
        <taxon>Rhizobiaceae</taxon>
        <taxon>Rhizobium/Agrobacterium group</taxon>
        <taxon>Xaviernesmea</taxon>
    </lineage>
</organism>
<dbReference type="RefSeq" id="WP_085425043.1">
    <property type="nucleotide sequence ID" value="NZ_FXAF01000011.1"/>
</dbReference>
<keyword evidence="6 8" id="KW-1133">Transmembrane helix</keyword>
<evidence type="ECO:0000256" key="2">
    <source>
        <dbReference type="ARBA" id="ARBA00010735"/>
    </source>
</evidence>
<keyword evidence="10" id="KW-1185">Reference proteome</keyword>
<dbReference type="PANTHER" id="PTHR34979">
    <property type="entry name" value="INNER MEMBRANE PROTEIN YGAZ"/>
    <property type="match status" value="1"/>
</dbReference>
<feature type="transmembrane region" description="Helical" evidence="8">
    <location>
        <begin position="78"/>
        <end position="97"/>
    </location>
</feature>
<keyword evidence="4" id="KW-1003">Cell membrane</keyword>